<dbReference type="SUPFAM" id="SSF57603">
    <property type="entry name" value="FnI-like domain"/>
    <property type="match status" value="1"/>
</dbReference>
<reference evidence="9 10" key="1">
    <citation type="submission" date="2019-01" db="EMBL/GenBank/DDBJ databases">
        <authorList>
            <person name="Sayadi A."/>
        </authorList>
    </citation>
    <scope>NUCLEOTIDE SEQUENCE [LARGE SCALE GENOMIC DNA]</scope>
</reference>
<comment type="caution">
    <text evidence="6">Lacks conserved residue(s) required for the propagation of feature annotation.</text>
</comment>
<dbReference type="OrthoDB" id="6731455at2759"/>
<dbReference type="Gene3D" id="2.10.25.10">
    <property type="entry name" value="Laminin"/>
    <property type="match status" value="2"/>
</dbReference>
<dbReference type="InterPro" id="IPR051586">
    <property type="entry name" value="PKC-binding_NELL"/>
</dbReference>
<dbReference type="InterPro" id="IPR000152">
    <property type="entry name" value="EGF-type_Asp/Asn_hydroxyl_site"/>
</dbReference>
<dbReference type="Pfam" id="PF07645">
    <property type="entry name" value="EGF_CA"/>
    <property type="match status" value="2"/>
</dbReference>
<evidence type="ECO:0000313" key="9">
    <source>
        <dbReference type="EMBL" id="VEN49856.1"/>
    </source>
</evidence>
<dbReference type="PROSITE" id="PS01186">
    <property type="entry name" value="EGF_2"/>
    <property type="match status" value="1"/>
</dbReference>
<protein>
    <recommendedName>
        <fullName evidence="11">VWFC domain-containing protein</fullName>
    </recommendedName>
</protein>
<dbReference type="Pfam" id="PF00093">
    <property type="entry name" value="VWC"/>
    <property type="match status" value="1"/>
</dbReference>
<evidence type="ECO:0000256" key="2">
    <source>
        <dbReference type="ARBA" id="ARBA00022729"/>
    </source>
</evidence>
<keyword evidence="1 6" id="KW-0245">EGF-like domain</keyword>
<dbReference type="GO" id="GO:0005615">
    <property type="term" value="C:extracellular space"/>
    <property type="evidence" value="ECO:0007669"/>
    <property type="project" value="TreeGrafter"/>
</dbReference>
<evidence type="ECO:0000313" key="10">
    <source>
        <dbReference type="Proteomes" id="UP000410492"/>
    </source>
</evidence>
<keyword evidence="2" id="KW-0732">Signal</keyword>
<dbReference type="FunFam" id="2.10.25.10:FF:000038">
    <property type="entry name" value="Fibrillin 2"/>
    <property type="match status" value="2"/>
</dbReference>
<evidence type="ECO:0000259" key="8">
    <source>
        <dbReference type="PROSITE" id="PS50184"/>
    </source>
</evidence>
<keyword evidence="10" id="KW-1185">Reference proteome</keyword>
<dbReference type="PROSITE" id="PS00010">
    <property type="entry name" value="ASX_HYDROXYL"/>
    <property type="match status" value="2"/>
</dbReference>
<evidence type="ECO:0000259" key="7">
    <source>
        <dbReference type="PROSITE" id="PS50026"/>
    </source>
</evidence>
<dbReference type="PROSITE" id="PS50184">
    <property type="entry name" value="VWFC_2"/>
    <property type="match status" value="1"/>
</dbReference>
<dbReference type="InterPro" id="IPR001007">
    <property type="entry name" value="VWF_dom"/>
</dbReference>
<dbReference type="EMBL" id="CAACVG010008447">
    <property type="protein sequence ID" value="VEN49856.1"/>
    <property type="molecule type" value="Genomic_DNA"/>
</dbReference>
<dbReference type="PANTHER" id="PTHR24042">
    <property type="entry name" value="NEL HOMOLOG"/>
    <property type="match status" value="1"/>
</dbReference>
<dbReference type="PANTHER" id="PTHR24042:SF5">
    <property type="entry name" value="EGF-LIKE CALCIUM-BINDING DOMAIN-CONTAINING PROTEIN"/>
    <property type="match status" value="1"/>
</dbReference>
<feature type="domain" description="EGF-like" evidence="7">
    <location>
        <begin position="73"/>
        <end position="118"/>
    </location>
</feature>
<dbReference type="InterPro" id="IPR001881">
    <property type="entry name" value="EGF-like_Ca-bd_dom"/>
</dbReference>
<feature type="domain" description="EGF-like" evidence="7">
    <location>
        <begin position="119"/>
        <end position="154"/>
    </location>
</feature>
<keyword evidence="3" id="KW-0677">Repeat</keyword>
<evidence type="ECO:0000256" key="6">
    <source>
        <dbReference type="PROSITE-ProRule" id="PRU00076"/>
    </source>
</evidence>
<dbReference type="PROSITE" id="PS50026">
    <property type="entry name" value="EGF_3"/>
    <property type="match status" value="2"/>
</dbReference>
<evidence type="ECO:0000256" key="3">
    <source>
        <dbReference type="ARBA" id="ARBA00022737"/>
    </source>
</evidence>
<dbReference type="CDD" id="cd00054">
    <property type="entry name" value="EGF_CA"/>
    <property type="match status" value="2"/>
</dbReference>
<evidence type="ECO:0000256" key="4">
    <source>
        <dbReference type="ARBA" id="ARBA00023157"/>
    </source>
</evidence>
<proteinExistence type="predicted"/>
<dbReference type="GO" id="GO:0005509">
    <property type="term" value="F:calcium ion binding"/>
    <property type="evidence" value="ECO:0007669"/>
    <property type="project" value="InterPro"/>
</dbReference>
<dbReference type="SUPFAM" id="SSF57196">
    <property type="entry name" value="EGF/Laminin"/>
    <property type="match status" value="2"/>
</dbReference>
<evidence type="ECO:0008006" key="11">
    <source>
        <dbReference type="Google" id="ProtNLM"/>
    </source>
</evidence>
<dbReference type="GO" id="GO:0008201">
    <property type="term" value="F:heparin binding"/>
    <property type="evidence" value="ECO:0007669"/>
    <property type="project" value="TreeGrafter"/>
</dbReference>
<gene>
    <name evidence="9" type="ORF">CALMAC_LOCUS10822</name>
</gene>
<keyword evidence="4" id="KW-1015">Disulfide bond</keyword>
<evidence type="ECO:0000256" key="5">
    <source>
        <dbReference type="ARBA" id="ARBA00023180"/>
    </source>
</evidence>
<dbReference type="SMART" id="SM00179">
    <property type="entry name" value="EGF_CA"/>
    <property type="match status" value="2"/>
</dbReference>
<dbReference type="PROSITE" id="PS01187">
    <property type="entry name" value="EGF_CA"/>
    <property type="match status" value="1"/>
</dbReference>
<keyword evidence="5" id="KW-0325">Glycoprotein</keyword>
<dbReference type="SMART" id="SM00181">
    <property type="entry name" value="EGF"/>
    <property type="match status" value="2"/>
</dbReference>
<feature type="domain" description="VWFC" evidence="8">
    <location>
        <begin position="9"/>
        <end position="72"/>
    </location>
</feature>
<dbReference type="InterPro" id="IPR018097">
    <property type="entry name" value="EGF_Ca-bd_CS"/>
</dbReference>
<organism evidence="9 10">
    <name type="scientific">Callosobruchus maculatus</name>
    <name type="common">Southern cowpea weevil</name>
    <name type="synonym">Pulse bruchid</name>
    <dbReference type="NCBI Taxonomy" id="64391"/>
    <lineage>
        <taxon>Eukaryota</taxon>
        <taxon>Metazoa</taxon>
        <taxon>Ecdysozoa</taxon>
        <taxon>Arthropoda</taxon>
        <taxon>Hexapoda</taxon>
        <taxon>Insecta</taxon>
        <taxon>Pterygota</taxon>
        <taxon>Neoptera</taxon>
        <taxon>Endopterygota</taxon>
        <taxon>Coleoptera</taxon>
        <taxon>Polyphaga</taxon>
        <taxon>Cucujiformia</taxon>
        <taxon>Chrysomeloidea</taxon>
        <taxon>Chrysomelidae</taxon>
        <taxon>Bruchinae</taxon>
        <taxon>Bruchini</taxon>
        <taxon>Callosobruchus</taxon>
    </lineage>
</organism>
<dbReference type="Gene3D" id="6.20.200.20">
    <property type="match status" value="1"/>
</dbReference>
<dbReference type="Proteomes" id="UP000410492">
    <property type="component" value="Unassembled WGS sequence"/>
</dbReference>
<dbReference type="InterPro" id="IPR049883">
    <property type="entry name" value="NOTCH1_EGF-like"/>
</dbReference>
<accession>A0A653CPY5</accession>
<evidence type="ECO:0000256" key="1">
    <source>
        <dbReference type="ARBA" id="ARBA00022536"/>
    </source>
</evidence>
<name>A0A653CPY5_CALMS</name>
<sequence>MDVVSIPPKHCLFYGQFYDHGEQVTIKKCVECQCDDGSMKCVRTDPETNCPRLTCPPEQQFSVPDHCCKFCPDIDECAMEGGEVGHHCHSNTVCVNTVGSYRCDCPEGYEQVDKFGCAEVDECAAGRHRCHENAECTNTDGSYRCSCVFRRLSEWRRLSSTRYLRMRGWLYRRFL</sequence>
<dbReference type="AlphaFoldDB" id="A0A653CPY5"/>
<dbReference type="InterPro" id="IPR000742">
    <property type="entry name" value="EGF"/>
</dbReference>